<sequence length="242" mass="27111">MNNERLGGLEGPLREFLRHWNLYKKTQQEINEFVQSLVSQVADRKYLEGEYIQTLLQDAELAPAAAAAEGIAHSPHVSSTFFCRWLLVLLQLHTRCLTAYNCRLLQQQATLERMHMQLESLVSGMYEAALTCRAFSSSRGSAASACVAANTTSRGEQDLYEAAMAAADAAGLLEMVSTACKRQLALQQRLLSILHDLKPTDTREMQRFLLLFNTRPCEYPLQKTGMIAAAESSLKLLLEKRK</sequence>
<accession>A0A1D3CVZ6</accession>
<dbReference type="AlphaFoldDB" id="A0A1D3CVZ6"/>
<proteinExistence type="predicted"/>
<name>A0A1D3CVZ6_9EIME</name>
<organism evidence="1 2">
    <name type="scientific">Cyclospora cayetanensis</name>
    <dbReference type="NCBI Taxonomy" id="88456"/>
    <lineage>
        <taxon>Eukaryota</taxon>
        <taxon>Sar</taxon>
        <taxon>Alveolata</taxon>
        <taxon>Apicomplexa</taxon>
        <taxon>Conoidasida</taxon>
        <taxon>Coccidia</taxon>
        <taxon>Eucoccidiorida</taxon>
        <taxon>Eimeriorina</taxon>
        <taxon>Eimeriidae</taxon>
        <taxon>Cyclospora</taxon>
    </lineage>
</organism>
<gene>
    <name evidence="1" type="ORF">cyc_08439</name>
</gene>
<keyword evidence="2" id="KW-1185">Reference proteome</keyword>
<reference evidence="1 2" key="1">
    <citation type="journal article" date="2016" name="BMC Genomics">
        <title>Comparative genomics reveals Cyclospora cayetanensis possesses coccidia-like metabolism and invasion components but unique surface antigens.</title>
        <authorList>
            <person name="Liu S."/>
            <person name="Wang L."/>
            <person name="Zheng H."/>
            <person name="Xu Z."/>
            <person name="Roellig D.M."/>
            <person name="Li N."/>
            <person name="Frace M.A."/>
            <person name="Tang K."/>
            <person name="Arrowood M.J."/>
            <person name="Moss D.M."/>
            <person name="Zhang L."/>
            <person name="Feng Y."/>
            <person name="Xiao L."/>
        </authorList>
    </citation>
    <scope>NUCLEOTIDE SEQUENCE [LARGE SCALE GENOMIC DNA]</scope>
    <source>
        <strain evidence="1 2">CHN_HEN01</strain>
    </source>
</reference>
<evidence type="ECO:0000313" key="1">
    <source>
        <dbReference type="EMBL" id="OEH75367.1"/>
    </source>
</evidence>
<dbReference type="InParanoid" id="A0A1D3CVZ6"/>
<dbReference type="Proteomes" id="UP000095192">
    <property type="component" value="Unassembled WGS sequence"/>
</dbReference>
<dbReference type="EMBL" id="JROU02001744">
    <property type="protein sequence ID" value="OEH75367.1"/>
    <property type="molecule type" value="Genomic_DNA"/>
</dbReference>
<comment type="caution">
    <text evidence="1">The sequence shown here is derived from an EMBL/GenBank/DDBJ whole genome shotgun (WGS) entry which is preliminary data.</text>
</comment>
<evidence type="ECO:0000313" key="2">
    <source>
        <dbReference type="Proteomes" id="UP000095192"/>
    </source>
</evidence>
<protein>
    <submittedName>
        <fullName evidence="1">Uncharacterized protein</fullName>
    </submittedName>
</protein>
<dbReference type="VEuPathDB" id="ToxoDB:cyc_08439"/>